<dbReference type="EMBL" id="JADKNH010000013">
    <property type="protein sequence ID" value="MBF4695122.1"/>
    <property type="molecule type" value="Genomic_DNA"/>
</dbReference>
<gene>
    <name evidence="3" type="ORF">ISU02_18640</name>
</gene>
<evidence type="ECO:0000313" key="4">
    <source>
        <dbReference type="Proteomes" id="UP000614200"/>
    </source>
</evidence>
<dbReference type="Pfam" id="PF04892">
    <property type="entry name" value="VanZ"/>
    <property type="match status" value="1"/>
</dbReference>
<organism evidence="3 4">
    <name type="scientific">Fusibacter ferrireducens</name>
    <dbReference type="NCBI Taxonomy" id="2785058"/>
    <lineage>
        <taxon>Bacteria</taxon>
        <taxon>Bacillati</taxon>
        <taxon>Bacillota</taxon>
        <taxon>Clostridia</taxon>
        <taxon>Eubacteriales</taxon>
        <taxon>Eubacteriales Family XII. Incertae Sedis</taxon>
        <taxon>Fusibacter</taxon>
    </lineage>
</organism>
<feature type="domain" description="VanZ-like" evidence="2">
    <location>
        <begin position="12"/>
        <end position="155"/>
    </location>
</feature>
<proteinExistence type="predicted"/>
<keyword evidence="1" id="KW-0472">Membrane</keyword>
<name>A0ABR9ZXD4_9FIRM</name>
<feature type="transmembrane region" description="Helical" evidence="1">
    <location>
        <begin position="108"/>
        <end position="126"/>
    </location>
</feature>
<evidence type="ECO:0000313" key="3">
    <source>
        <dbReference type="EMBL" id="MBF4695122.1"/>
    </source>
</evidence>
<protein>
    <submittedName>
        <fullName evidence="3">VanZ family protein</fullName>
    </submittedName>
</protein>
<feature type="transmembrane region" description="Helical" evidence="1">
    <location>
        <begin position="138"/>
        <end position="156"/>
    </location>
</feature>
<keyword evidence="1" id="KW-1133">Transmembrane helix</keyword>
<evidence type="ECO:0000256" key="1">
    <source>
        <dbReference type="SAM" id="Phobius"/>
    </source>
</evidence>
<keyword evidence="4" id="KW-1185">Reference proteome</keyword>
<comment type="caution">
    <text evidence="3">The sequence shown here is derived from an EMBL/GenBank/DDBJ whole genome shotgun (WGS) entry which is preliminary data.</text>
</comment>
<dbReference type="Proteomes" id="UP000614200">
    <property type="component" value="Unassembled WGS sequence"/>
</dbReference>
<accession>A0ABR9ZXD4</accession>
<dbReference type="InterPro" id="IPR006976">
    <property type="entry name" value="VanZ-like"/>
</dbReference>
<reference evidence="3 4" key="1">
    <citation type="submission" date="2020-11" db="EMBL/GenBank/DDBJ databases">
        <title>Fusibacter basophilias sp. nov.</title>
        <authorList>
            <person name="Qiu D."/>
        </authorList>
    </citation>
    <scope>NUCLEOTIDE SEQUENCE [LARGE SCALE GENOMIC DNA]</scope>
    <source>
        <strain evidence="3 4">Q10-2</strain>
    </source>
</reference>
<evidence type="ECO:0000259" key="2">
    <source>
        <dbReference type="Pfam" id="PF04892"/>
    </source>
</evidence>
<keyword evidence="1" id="KW-0812">Transmembrane</keyword>
<sequence length="170" mass="19600">MIKILKMKKVRWLLVVFWMLFIFAMSHLNAAKSWILTGRVMVAIEKTAVGNDVDAEEMSESDEIRYYSESENIMIILRKTAHVIEFWGLSLSVVYALSAYYSQFKSMGIGFIWSFLYACFDEAHQLLIPGRTANVKDVGIDTIGILLGILLIKILWKTLHDRRGKLIYED</sequence>
<dbReference type="NCBIfam" id="NF037970">
    <property type="entry name" value="vanZ_1"/>
    <property type="match status" value="1"/>
</dbReference>
<dbReference type="RefSeq" id="WP_194703365.1">
    <property type="nucleotide sequence ID" value="NZ_JADKNH010000013.1"/>
</dbReference>
<feature type="transmembrane region" description="Helical" evidence="1">
    <location>
        <begin position="84"/>
        <end position="101"/>
    </location>
</feature>